<protein>
    <submittedName>
        <fullName evidence="7">Acetylornithine deacetylase</fullName>
    </submittedName>
</protein>
<dbReference type="SUPFAM" id="SSF55031">
    <property type="entry name" value="Bacterial exopeptidase dimerisation domain"/>
    <property type="match status" value="1"/>
</dbReference>
<gene>
    <name evidence="7" type="ORF">GCM10007384_28490</name>
</gene>
<dbReference type="GO" id="GO:0046872">
    <property type="term" value="F:metal ion binding"/>
    <property type="evidence" value="ECO:0007669"/>
    <property type="project" value="UniProtKB-KW"/>
</dbReference>
<dbReference type="CDD" id="cd05651">
    <property type="entry name" value="M20_ArgE_DapE-like"/>
    <property type="match status" value="1"/>
</dbReference>
<dbReference type="PROSITE" id="PS00758">
    <property type="entry name" value="ARGE_DAPE_CPG2_1"/>
    <property type="match status" value="1"/>
</dbReference>
<proteinExistence type="predicted"/>
<evidence type="ECO:0000259" key="6">
    <source>
        <dbReference type="Pfam" id="PF07687"/>
    </source>
</evidence>
<dbReference type="PANTHER" id="PTHR43808:SF31">
    <property type="entry name" value="N-ACETYL-L-CITRULLINE DEACETYLASE"/>
    <property type="match status" value="1"/>
</dbReference>
<evidence type="ECO:0000256" key="4">
    <source>
        <dbReference type="ARBA" id="ARBA00022833"/>
    </source>
</evidence>
<name>A0A918N509_9FLAO</name>
<feature type="domain" description="Peptidase M20 dimerisation" evidence="6">
    <location>
        <begin position="199"/>
        <end position="297"/>
    </location>
</feature>
<dbReference type="SUPFAM" id="SSF53187">
    <property type="entry name" value="Zn-dependent exopeptidases"/>
    <property type="match status" value="1"/>
</dbReference>
<dbReference type="RefSeq" id="WP_229809277.1">
    <property type="nucleotide sequence ID" value="NZ_BMWS01000020.1"/>
</dbReference>
<evidence type="ECO:0000313" key="7">
    <source>
        <dbReference type="EMBL" id="GGX25695.1"/>
    </source>
</evidence>
<evidence type="ECO:0000256" key="5">
    <source>
        <dbReference type="ARBA" id="ARBA00023285"/>
    </source>
</evidence>
<dbReference type="Gene3D" id="3.40.630.10">
    <property type="entry name" value="Zn peptidases"/>
    <property type="match status" value="1"/>
</dbReference>
<dbReference type="InterPro" id="IPR001261">
    <property type="entry name" value="ArgE/DapE_CS"/>
</dbReference>
<keyword evidence="5" id="KW-0170">Cobalt</keyword>
<organism evidence="7 8">
    <name type="scientific">Aquimarina muelleri</name>
    <dbReference type="NCBI Taxonomy" id="279356"/>
    <lineage>
        <taxon>Bacteria</taxon>
        <taxon>Pseudomonadati</taxon>
        <taxon>Bacteroidota</taxon>
        <taxon>Flavobacteriia</taxon>
        <taxon>Flavobacteriales</taxon>
        <taxon>Flavobacteriaceae</taxon>
        <taxon>Aquimarina</taxon>
    </lineage>
</organism>
<comment type="cofactor">
    <cofactor evidence="1">
        <name>Zn(2+)</name>
        <dbReference type="ChEBI" id="CHEBI:29105"/>
    </cofactor>
</comment>
<sequence length="386" mass="42923">MKKIEKNMYNLQTDSHKGKVLDDLQTQIPSDPKIKKLTNQAIVLLQKLIETPSFSSEEEKTALLIEEWFTANSIPFERENNNIWGYNKHFDASKPTILLNSHHDTVKPNGNYTKDPFKASIVEDKLFGLGSNDAGGCLVSLMAAFTYFYAKENLKYNFVIVASAEEENSGPLGLKSVLKYLKNVEFAIVGEPTLMQLAIAEKGLLVIEISVKGTASHAAHPNKDNAIYNALPVIQWFQSYEFEKVSDVLGKVKMTVTQINAGKQHNVVPASCDFVVDIRVNDMYKNEEVLKVIKNEMPKNVTINPRSLDLGSSSIPKDHPIVQSGIKLGRITYGSPTLSDQSVLSCPSLKLGPGDSTRSHSADEFIYIEEIQEGVKMYIKILEGIV</sequence>
<keyword evidence="2" id="KW-0479">Metal-binding</keyword>
<accession>A0A918N509</accession>
<dbReference type="InterPro" id="IPR036264">
    <property type="entry name" value="Bact_exopeptidase_dim_dom"/>
</dbReference>
<dbReference type="GO" id="GO:0006526">
    <property type="term" value="P:L-arginine biosynthetic process"/>
    <property type="evidence" value="ECO:0007669"/>
    <property type="project" value="TreeGrafter"/>
</dbReference>
<dbReference type="InterPro" id="IPR002933">
    <property type="entry name" value="Peptidase_M20"/>
</dbReference>
<dbReference type="GO" id="GO:0008777">
    <property type="term" value="F:acetylornithine deacetylase activity"/>
    <property type="evidence" value="ECO:0007669"/>
    <property type="project" value="TreeGrafter"/>
</dbReference>
<keyword evidence="3" id="KW-0378">Hydrolase</keyword>
<comment type="caution">
    <text evidence="7">The sequence shown here is derived from an EMBL/GenBank/DDBJ whole genome shotgun (WGS) entry which is preliminary data.</text>
</comment>
<dbReference type="PANTHER" id="PTHR43808">
    <property type="entry name" value="ACETYLORNITHINE DEACETYLASE"/>
    <property type="match status" value="1"/>
</dbReference>
<dbReference type="AlphaFoldDB" id="A0A918N509"/>
<dbReference type="Pfam" id="PF01546">
    <property type="entry name" value="Peptidase_M20"/>
    <property type="match status" value="1"/>
</dbReference>
<keyword evidence="8" id="KW-1185">Reference proteome</keyword>
<evidence type="ECO:0000256" key="3">
    <source>
        <dbReference type="ARBA" id="ARBA00022801"/>
    </source>
</evidence>
<keyword evidence="4" id="KW-0862">Zinc</keyword>
<dbReference type="Pfam" id="PF07687">
    <property type="entry name" value="M20_dimer"/>
    <property type="match status" value="1"/>
</dbReference>
<dbReference type="EMBL" id="BMWS01000020">
    <property type="protein sequence ID" value="GGX25695.1"/>
    <property type="molecule type" value="Genomic_DNA"/>
</dbReference>
<evidence type="ECO:0000256" key="1">
    <source>
        <dbReference type="ARBA" id="ARBA00001947"/>
    </source>
</evidence>
<evidence type="ECO:0000256" key="2">
    <source>
        <dbReference type="ARBA" id="ARBA00022723"/>
    </source>
</evidence>
<evidence type="ECO:0000313" key="8">
    <source>
        <dbReference type="Proteomes" id="UP000601108"/>
    </source>
</evidence>
<dbReference type="Proteomes" id="UP000601108">
    <property type="component" value="Unassembled WGS sequence"/>
</dbReference>
<dbReference type="InterPro" id="IPR011650">
    <property type="entry name" value="Peptidase_M20_dimer"/>
</dbReference>
<dbReference type="Gene3D" id="3.30.70.360">
    <property type="match status" value="1"/>
</dbReference>
<reference evidence="7 8" key="1">
    <citation type="journal article" date="2014" name="Int. J. Syst. Evol. Microbiol.">
        <title>Complete genome sequence of Corynebacterium casei LMG S-19264T (=DSM 44701T), isolated from a smear-ripened cheese.</title>
        <authorList>
            <consortium name="US DOE Joint Genome Institute (JGI-PGF)"/>
            <person name="Walter F."/>
            <person name="Albersmeier A."/>
            <person name="Kalinowski J."/>
            <person name="Ruckert C."/>
        </authorList>
    </citation>
    <scope>NUCLEOTIDE SEQUENCE [LARGE SCALE GENOMIC DNA]</scope>
    <source>
        <strain evidence="7 8">KCTC 12285</strain>
    </source>
</reference>
<dbReference type="InterPro" id="IPR050072">
    <property type="entry name" value="Peptidase_M20A"/>
</dbReference>